<protein>
    <submittedName>
        <fullName evidence="1">Na+/H+ antiporter</fullName>
    </submittedName>
</protein>
<accession>A0A150NHK0</accession>
<dbReference type="Proteomes" id="UP000075618">
    <property type="component" value="Unassembled WGS sequence"/>
</dbReference>
<reference evidence="1 2" key="1">
    <citation type="submission" date="2016-01" db="EMBL/GenBank/DDBJ databases">
        <title>Highly variable Streptococcus oralis are common among viridans streptococci isolated from primates.</title>
        <authorList>
            <person name="Denapaite D."/>
            <person name="Rieger M."/>
            <person name="Koendgen S."/>
            <person name="Brueckner R."/>
            <person name="Ochigava I."/>
            <person name="Kappeler P."/>
            <person name="Maetz-Rensing K."/>
            <person name="Leendertz F."/>
            <person name="Hakenbeck R."/>
        </authorList>
    </citation>
    <scope>NUCLEOTIDE SEQUENCE [LARGE SCALE GENOMIC DNA]</scope>
    <source>
        <strain evidence="1 2">10712</strain>
    </source>
</reference>
<gene>
    <name evidence="1" type="ORF">SMI10712_00606</name>
</gene>
<dbReference type="EMBL" id="LROT01000028">
    <property type="protein sequence ID" value="KYF32931.1"/>
    <property type="molecule type" value="Genomic_DNA"/>
</dbReference>
<organism evidence="1 2">
    <name type="scientific">Streptococcus mitis</name>
    <dbReference type="NCBI Taxonomy" id="28037"/>
    <lineage>
        <taxon>Bacteria</taxon>
        <taxon>Bacillati</taxon>
        <taxon>Bacillota</taxon>
        <taxon>Bacilli</taxon>
        <taxon>Lactobacillales</taxon>
        <taxon>Streptococcaceae</taxon>
        <taxon>Streptococcus</taxon>
        <taxon>Streptococcus mitis group</taxon>
    </lineage>
</organism>
<dbReference type="AlphaFoldDB" id="A0A150NHK0"/>
<proteinExistence type="predicted"/>
<evidence type="ECO:0000313" key="1">
    <source>
        <dbReference type="EMBL" id="KYF32931.1"/>
    </source>
</evidence>
<evidence type="ECO:0000313" key="2">
    <source>
        <dbReference type="Proteomes" id="UP000075618"/>
    </source>
</evidence>
<dbReference type="PATRIC" id="fig|28037.237.peg.1342"/>
<sequence>MIFEYEEKRLITTKYAKKLRQNVNNLENYSLKEAANTLPYDMVELVRRN</sequence>
<comment type="caution">
    <text evidence="1">The sequence shown here is derived from an EMBL/GenBank/DDBJ whole genome shotgun (WGS) entry which is preliminary data.</text>
</comment>
<name>A0A150NHK0_STRMT</name>